<feature type="non-terminal residue" evidence="2">
    <location>
        <position position="66"/>
    </location>
</feature>
<reference evidence="2 3" key="1">
    <citation type="submission" date="2014-04" db="EMBL/GenBank/DDBJ databases">
        <authorList>
            <consortium name="DOE Joint Genome Institute"/>
            <person name="Kuo A."/>
            <person name="Tarkka M."/>
            <person name="Buscot F."/>
            <person name="Kohler A."/>
            <person name="Nagy L.G."/>
            <person name="Floudas D."/>
            <person name="Copeland A."/>
            <person name="Barry K.W."/>
            <person name="Cichocki N."/>
            <person name="Veneault-Fourrey C."/>
            <person name="LaButti K."/>
            <person name="Lindquist E.A."/>
            <person name="Lipzen A."/>
            <person name="Lundell T."/>
            <person name="Morin E."/>
            <person name="Murat C."/>
            <person name="Sun H."/>
            <person name="Tunlid A."/>
            <person name="Henrissat B."/>
            <person name="Grigoriev I.V."/>
            <person name="Hibbett D.S."/>
            <person name="Martin F."/>
            <person name="Nordberg H.P."/>
            <person name="Cantor M.N."/>
            <person name="Hua S.X."/>
        </authorList>
    </citation>
    <scope>NUCLEOTIDE SEQUENCE [LARGE SCALE GENOMIC DNA]</scope>
    <source>
        <strain evidence="2 3">F 1598</strain>
    </source>
</reference>
<evidence type="ECO:0000313" key="3">
    <source>
        <dbReference type="Proteomes" id="UP000054166"/>
    </source>
</evidence>
<protein>
    <recommendedName>
        <fullName evidence="1">DUF8040 domain-containing protein</fullName>
    </recommendedName>
</protein>
<organism evidence="2 3">
    <name type="scientific">Piloderma croceum (strain F 1598)</name>
    <dbReference type="NCBI Taxonomy" id="765440"/>
    <lineage>
        <taxon>Eukaryota</taxon>
        <taxon>Fungi</taxon>
        <taxon>Dikarya</taxon>
        <taxon>Basidiomycota</taxon>
        <taxon>Agaricomycotina</taxon>
        <taxon>Agaricomycetes</taxon>
        <taxon>Agaricomycetidae</taxon>
        <taxon>Atheliales</taxon>
        <taxon>Atheliaceae</taxon>
        <taxon>Piloderma</taxon>
    </lineage>
</organism>
<evidence type="ECO:0000259" key="1">
    <source>
        <dbReference type="Pfam" id="PF26138"/>
    </source>
</evidence>
<dbReference type="AlphaFoldDB" id="A0A0C3B5W8"/>
<dbReference type="EMBL" id="KN833113">
    <property type="protein sequence ID" value="KIM72682.1"/>
    <property type="molecule type" value="Genomic_DNA"/>
</dbReference>
<feature type="domain" description="DUF8040" evidence="1">
    <location>
        <begin position="5"/>
        <end position="66"/>
    </location>
</feature>
<dbReference type="Proteomes" id="UP000054166">
    <property type="component" value="Unassembled WGS sequence"/>
</dbReference>
<reference evidence="3" key="2">
    <citation type="submission" date="2015-01" db="EMBL/GenBank/DDBJ databases">
        <title>Evolutionary Origins and Diversification of the Mycorrhizal Mutualists.</title>
        <authorList>
            <consortium name="DOE Joint Genome Institute"/>
            <consortium name="Mycorrhizal Genomics Consortium"/>
            <person name="Kohler A."/>
            <person name="Kuo A."/>
            <person name="Nagy L.G."/>
            <person name="Floudas D."/>
            <person name="Copeland A."/>
            <person name="Barry K.W."/>
            <person name="Cichocki N."/>
            <person name="Veneault-Fourrey C."/>
            <person name="LaButti K."/>
            <person name="Lindquist E.A."/>
            <person name="Lipzen A."/>
            <person name="Lundell T."/>
            <person name="Morin E."/>
            <person name="Murat C."/>
            <person name="Riley R."/>
            <person name="Ohm R."/>
            <person name="Sun H."/>
            <person name="Tunlid A."/>
            <person name="Henrissat B."/>
            <person name="Grigoriev I.V."/>
            <person name="Hibbett D.S."/>
            <person name="Martin F."/>
        </authorList>
    </citation>
    <scope>NUCLEOTIDE SEQUENCE [LARGE SCALE GENOMIC DNA]</scope>
    <source>
        <strain evidence="3">F 1598</strain>
    </source>
</reference>
<name>A0A0C3B5W8_PILCF</name>
<dbReference type="OrthoDB" id="2430314at2759"/>
<accession>A0A0C3B5W8</accession>
<dbReference type="InterPro" id="IPR058353">
    <property type="entry name" value="DUF8040"/>
</dbReference>
<proteinExistence type="predicted"/>
<dbReference type="HOGENOM" id="CLU_171507_1_1_1"/>
<feature type="non-terminal residue" evidence="2">
    <location>
        <position position="1"/>
    </location>
</feature>
<evidence type="ECO:0000313" key="2">
    <source>
        <dbReference type="EMBL" id="KIM72682.1"/>
    </source>
</evidence>
<dbReference type="InParanoid" id="A0A0C3B5W8"/>
<dbReference type="Pfam" id="PF26138">
    <property type="entry name" value="DUF8040"/>
    <property type="match status" value="1"/>
</dbReference>
<keyword evidence="3" id="KW-1185">Reference proteome</keyword>
<gene>
    <name evidence="2" type="ORF">PILCRDRAFT_50258</name>
</gene>
<sequence length="66" mass="7777">QAYHTSILTGEGWVRELLAGHPERIRRELGVHTHVFLELIEELHRLGHDRSKYVSLEEQLAIFLYI</sequence>